<reference evidence="2" key="2">
    <citation type="submission" date="2021-05" db="EMBL/GenBank/DDBJ databases">
        <title>Protein family content uncovers lineage relationships and bacterial pathway maintenance mechanisms in DPANN archaea.</title>
        <authorList>
            <person name="Castelle C.J."/>
            <person name="Meheust R."/>
            <person name="Jaffe A.L."/>
            <person name="Seitz K."/>
            <person name="Gong X."/>
            <person name="Baker B.J."/>
            <person name="Banfield J.F."/>
        </authorList>
    </citation>
    <scope>NUCLEOTIDE SEQUENCE</scope>
    <source>
        <strain evidence="2">RIFCSPLOWO2_01_FULL_58_19</strain>
    </source>
</reference>
<keyword evidence="2" id="KW-0808">Transferase</keyword>
<dbReference type="InterPro" id="IPR015422">
    <property type="entry name" value="PyrdxlP-dep_Trfase_small"/>
</dbReference>
<dbReference type="PANTHER" id="PTHR30244:SF34">
    <property type="entry name" value="DTDP-4-AMINO-4,6-DIDEOXYGALACTOSE TRANSAMINASE"/>
    <property type="match status" value="1"/>
</dbReference>
<evidence type="ECO:0000313" key="2">
    <source>
        <dbReference type="EMBL" id="MBS3063620.1"/>
    </source>
</evidence>
<dbReference type="Pfam" id="PF01041">
    <property type="entry name" value="DegT_DnrJ_EryC1"/>
    <property type="match status" value="1"/>
</dbReference>
<dbReference type="SUPFAM" id="SSF53383">
    <property type="entry name" value="PLP-dependent transferases"/>
    <property type="match status" value="1"/>
</dbReference>
<name>A0A8T4LGF7_9ARCH</name>
<evidence type="ECO:0000313" key="3">
    <source>
        <dbReference type="Proteomes" id="UP000678237"/>
    </source>
</evidence>
<dbReference type="Gene3D" id="3.40.640.10">
    <property type="entry name" value="Type I PLP-dependent aspartate aminotransferase-like (Major domain)"/>
    <property type="match status" value="1"/>
</dbReference>
<dbReference type="PIRSF" id="PIRSF000390">
    <property type="entry name" value="PLP_StrS"/>
    <property type="match status" value="1"/>
</dbReference>
<dbReference type="AlphaFoldDB" id="A0A8T4LGF7"/>
<dbReference type="GO" id="GO:0000271">
    <property type="term" value="P:polysaccharide biosynthetic process"/>
    <property type="evidence" value="ECO:0007669"/>
    <property type="project" value="TreeGrafter"/>
</dbReference>
<dbReference type="EMBL" id="JAGVWE010000006">
    <property type="protein sequence ID" value="MBS3063620.1"/>
    <property type="molecule type" value="Genomic_DNA"/>
</dbReference>
<dbReference type="CDD" id="cd00616">
    <property type="entry name" value="AHBA_syn"/>
    <property type="match status" value="1"/>
</dbReference>
<proteinExistence type="inferred from homology"/>
<dbReference type="InterPro" id="IPR000653">
    <property type="entry name" value="DegT/StrS_aminotransferase"/>
</dbReference>
<dbReference type="InterPro" id="IPR015421">
    <property type="entry name" value="PyrdxlP-dep_Trfase_major"/>
</dbReference>
<keyword evidence="1" id="KW-0663">Pyridoxal phosphate</keyword>
<dbReference type="Proteomes" id="UP000678237">
    <property type="component" value="Unassembled WGS sequence"/>
</dbReference>
<protein>
    <submittedName>
        <fullName evidence="2">DegT/DnrJ/EryC1/StrS family aminotransferase</fullName>
    </submittedName>
</protein>
<reference evidence="2" key="1">
    <citation type="submission" date="2021-03" db="EMBL/GenBank/DDBJ databases">
        <authorList>
            <person name="Jaffe A."/>
        </authorList>
    </citation>
    <scope>NUCLEOTIDE SEQUENCE</scope>
    <source>
        <strain evidence="2">RIFCSPLOWO2_01_FULL_58_19</strain>
    </source>
</reference>
<comment type="caution">
    <text evidence="2">The sequence shown here is derived from an EMBL/GenBank/DDBJ whole genome shotgun (WGS) entry which is preliminary data.</text>
</comment>
<accession>A0A8T4LGF7</accession>
<dbReference type="PANTHER" id="PTHR30244">
    <property type="entry name" value="TRANSAMINASE"/>
    <property type="match status" value="1"/>
</dbReference>
<organism evidence="2 3">
    <name type="scientific">Candidatus Iainarchaeum sp</name>
    <dbReference type="NCBI Taxonomy" id="3101447"/>
    <lineage>
        <taxon>Archaea</taxon>
        <taxon>Candidatus Iainarchaeota</taxon>
        <taxon>Candidatus Iainarchaeia</taxon>
        <taxon>Candidatus Iainarchaeales</taxon>
        <taxon>Candidatus Iainarchaeaceae</taxon>
        <taxon>Candidatus Iainarchaeum</taxon>
    </lineage>
</organism>
<dbReference type="InterPro" id="IPR015424">
    <property type="entry name" value="PyrdxlP-dep_Trfase"/>
</dbReference>
<evidence type="ECO:0000256" key="1">
    <source>
        <dbReference type="RuleBase" id="RU004508"/>
    </source>
</evidence>
<keyword evidence="2" id="KW-0032">Aminotransferase</keyword>
<dbReference type="Gene3D" id="3.90.1150.10">
    <property type="entry name" value="Aspartate Aminotransferase, domain 1"/>
    <property type="match status" value="1"/>
</dbReference>
<comment type="similarity">
    <text evidence="1">Belongs to the DegT/DnrJ/EryC1 family.</text>
</comment>
<gene>
    <name evidence="2" type="ORF">J4203_07195</name>
</gene>
<dbReference type="GO" id="GO:0030170">
    <property type="term" value="F:pyridoxal phosphate binding"/>
    <property type="evidence" value="ECO:0007669"/>
    <property type="project" value="TreeGrafter"/>
</dbReference>
<dbReference type="GO" id="GO:0008483">
    <property type="term" value="F:transaminase activity"/>
    <property type="evidence" value="ECO:0007669"/>
    <property type="project" value="UniProtKB-KW"/>
</dbReference>
<sequence length="361" mass="40166">MQVPSGRPAMTPEMIEAAVQVLKSGRYVKGPKNEEFEQGFAAYCGASRGISVSNGTIALYLALQALDVKKGDEVLVPANTFIATAEPIKLLGAKPVFVDCNEAYLIDLKDAEKKVTKKTKGLIPVHLYGQPCDMKEVSDFKKRHGCWVLEDCAQAHGAEYGGRRVGSFGEMACFSFFPSKNMTVAGDGGMVLSSDEGLAKTVEMLRDHGRDFHAPNGANVHPLLSLNYRLSEVLAAIGNEQLKLLPEFVKARQRIARRYDKELRNDVVKPVVLPNRSHAYHLYVLRTRKRDELMAWLKKEGVATGIHYPIPVHKQPSMDCQGQRVPNVEKYADEILSIPMYPSLTEEEQGFVVEKINAFRF</sequence>